<evidence type="ECO:0000256" key="3">
    <source>
        <dbReference type="SAM" id="Coils"/>
    </source>
</evidence>
<dbReference type="GO" id="GO:0051010">
    <property type="term" value="F:microtubule plus-end binding"/>
    <property type="evidence" value="ECO:0007669"/>
    <property type="project" value="TreeGrafter"/>
</dbReference>
<keyword evidence="3" id="KW-0175">Coiled coil</keyword>
<feature type="region of interest" description="Disordered" evidence="4">
    <location>
        <begin position="1036"/>
        <end position="1073"/>
    </location>
</feature>
<feature type="region of interest" description="Disordered" evidence="4">
    <location>
        <begin position="2868"/>
        <end position="2892"/>
    </location>
</feature>
<feature type="compositionally biased region" description="Polar residues" evidence="4">
    <location>
        <begin position="786"/>
        <end position="797"/>
    </location>
</feature>
<keyword evidence="7" id="KW-1185">Reference proteome</keyword>
<feature type="compositionally biased region" description="Low complexity" evidence="4">
    <location>
        <begin position="2431"/>
        <end position="2441"/>
    </location>
</feature>
<evidence type="ECO:0000313" key="6">
    <source>
        <dbReference type="EMBL" id="PKW19193.1"/>
    </source>
</evidence>
<proteinExistence type="predicted"/>
<keyword evidence="5" id="KW-1133">Transmembrane helix</keyword>
<feature type="region of interest" description="Disordered" evidence="4">
    <location>
        <begin position="1732"/>
        <end position="1754"/>
    </location>
</feature>
<keyword evidence="5" id="KW-0812">Transmembrane</keyword>
<keyword evidence="5" id="KW-0472">Membrane</keyword>
<feature type="region of interest" description="Disordered" evidence="4">
    <location>
        <begin position="784"/>
        <end position="822"/>
    </location>
</feature>
<dbReference type="EMBL" id="PJNB01000001">
    <property type="protein sequence ID" value="PKW19193.1"/>
    <property type="molecule type" value="Genomic_DNA"/>
</dbReference>
<feature type="coiled-coil region" evidence="3">
    <location>
        <begin position="1774"/>
        <end position="1836"/>
    </location>
</feature>
<feature type="region of interest" description="Disordered" evidence="4">
    <location>
        <begin position="963"/>
        <end position="1024"/>
    </location>
</feature>
<feature type="compositionally biased region" description="Low complexity" evidence="4">
    <location>
        <begin position="1580"/>
        <end position="1592"/>
    </location>
</feature>
<feature type="region of interest" description="Disordered" evidence="4">
    <location>
        <begin position="351"/>
        <end position="473"/>
    </location>
</feature>
<evidence type="ECO:0000256" key="2">
    <source>
        <dbReference type="ARBA" id="ARBA00022490"/>
    </source>
</evidence>
<gene>
    <name evidence="6" type="ORF">A8926_7354</name>
</gene>
<evidence type="ECO:0000313" key="7">
    <source>
        <dbReference type="Proteomes" id="UP000233786"/>
    </source>
</evidence>
<feature type="compositionally biased region" description="Low complexity" evidence="4">
    <location>
        <begin position="1602"/>
        <end position="1612"/>
    </location>
</feature>
<feature type="compositionally biased region" description="Gly residues" evidence="4">
    <location>
        <begin position="458"/>
        <end position="473"/>
    </location>
</feature>
<feature type="compositionally biased region" description="Low complexity" evidence="4">
    <location>
        <begin position="431"/>
        <end position="447"/>
    </location>
</feature>
<reference evidence="6" key="1">
    <citation type="submission" date="2017-12" db="EMBL/GenBank/DDBJ databases">
        <title>Sequencing the genomes of 1000 Actinobacteria strains.</title>
        <authorList>
            <person name="Klenk H.-P."/>
        </authorList>
    </citation>
    <scope>NUCLEOTIDE SEQUENCE [LARGE SCALE GENOMIC DNA]</scope>
    <source>
        <strain evidence="6">DSM 44228</strain>
    </source>
</reference>
<accession>A0A2N3Y8I0</accession>
<dbReference type="Proteomes" id="UP000233786">
    <property type="component" value="Unassembled WGS sequence"/>
</dbReference>
<feature type="region of interest" description="Disordered" evidence="4">
    <location>
        <begin position="1542"/>
        <end position="1645"/>
    </location>
</feature>
<feature type="region of interest" description="Disordered" evidence="4">
    <location>
        <begin position="899"/>
        <end position="922"/>
    </location>
</feature>
<comment type="subcellular location">
    <subcellularLocation>
        <location evidence="1">Cytoplasm</location>
    </subcellularLocation>
</comment>
<dbReference type="GO" id="GO:0005938">
    <property type="term" value="C:cell cortex"/>
    <property type="evidence" value="ECO:0007669"/>
    <property type="project" value="TreeGrafter"/>
</dbReference>
<keyword evidence="2" id="KW-0963">Cytoplasm</keyword>
<feature type="region of interest" description="Disordered" evidence="4">
    <location>
        <begin position="3077"/>
        <end position="3102"/>
    </location>
</feature>
<comment type="caution">
    <text evidence="6">The sequence shown here is derived from an EMBL/GenBank/DDBJ whole genome shotgun (WGS) entry which is preliminary data.</text>
</comment>
<feature type="transmembrane region" description="Helical" evidence="5">
    <location>
        <begin position="157"/>
        <end position="174"/>
    </location>
</feature>
<evidence type="ECO:0000256" key="1">
    <source>
        <dbReference type="ARBA" id="ARBA00004496"/>
    </source>
</evidence>
<evidence type="ECO:0000256" key="4">
    <source>
        <dbReference type="SAM" id="MobiDB-lite"/>
    </source>
</evidence>
<dbReference type="GO" id="GO:0031122">
    <property type="term" value="P:cytoplasmic microtubule organization"/>
    <property type="evidence" value="ECO:0007669"/>
    <property type="project" value="TreeGrafter"/>
</dbReference>
<feature type="compositionally biased region" description="Polar residues" evidence="4">
    <location>
        <begin position="2450"/>
        <end position="2461"/>
    </location>
</feature>
<feature type="coiled-coil region" evidence="3">
    <location>
        <begin position="2961"/>
        <end position="3023"/>
    </location>
</feature>
<feature type="region of interest" description="Disordered" evidence="4">
    <location>
        <begin position="581"/>
        <end position="644"/>
    </location>
</feature>
<feature type="compositionally biased region" description="Gly residues" evidence="4">
    <location>
        <begin position="3090"/>
        <end position="3101"/>
    </location>
</feature>
<feature type="compositionally biased region" description="Basic and acidic residues" evidence="4">
    <location>
        <begin position="2622"/>
        <end position="2635"/>
    </location>
</feature>
<protein>
    <recommendedName>
        <fullName evidence="8">Papain fold toxin 1 (Glutamine deamidase) of polymorphic toxin system</fullName>
    </recommendedName>
</protein>
<sequence length="3235" mass="336444">MFSSIMVPEEVRRLFQVLTGEDMTDADEGVLFAVADALESGAVGVGEVGAFVGELVGKVRTEFSGKAADRFAEGLEIFDGLLSSGEGALGELVVFVRDLARQVRYLKLVTIYGLELLAFEMAWAMAWAGATGGASMAWLAARMAVMRLLLSRWWGQLFMRLAMAAAGGVAFNVVPDLQAQLQMLGEKSSAKWDGKLSEQAAGMGAFSALVSLPLSAVGGLVSNALTKVLVRGLGDEVDEAILEAAARKAVDKHAELYPVSAMARFADVVGDHLDHYAGMSVRGMWSARFGSGIGEALSEGLGELFSEVGYLAATGQEVTWNPFSVTAGVFESVFSGVGNLAGLALRGKLHPEGPSPYLDDTSQREGDSDGGGFGAEKAPLLGIGSGSQTGDIPGSPGKDNTFTPSDASDTSDGSRQSDVDSVFPVGPVDSAAVPVPSGKGPVVSAVVDGKDGKDVQGGKEGAGGGGRAGAGGSVRGGDAMGGVPVVPGSGQHRPGTPPPAYPDAVAGFGSDRLVTSPPPYSLVAGDDQAVAGVLGVDVSANRPLEVLTSQTPDSLAVTPNVSGVPADAALAETGRSGSVVDFDGRVVSPEHGSSVDGLTGRDGDSGVDSVAGRGGSHRLDVAAVSPDSATPSAEGSQAAPYPYQDPAAGVPAGLPVDAVRVPVPAEVVARGGLVEFVRDGVADSPGGPVLLVAQGNPGAGVAVSSGQGSALARAMGRDVVALMPGPGGRGPRWTVFGADGSARPVGGSGGLVPAGGGLGMAGLADSSAVVAVSGQETVARDETAAQARSGQAMSGQAGSVVGDAQPGATVSSSTDMLRDTGGMPVRQWSAWDLRREIDGARQGGWSGDDELAAGWIVRGGYDPRTLGGPLVGDSAESSLSGVGWSGVEVRGEGVRSGLERVQEERSGRGGARRRLSWPGGGRVGGVGSVGGGGRGVVGLPGAGVWVMGVSGVGVDGVGALRPSGSRWRGQGGGSGLPAVVTGPKRQPRVGPVAGKAGASAGSSWGEAGEGSRGKAGESSRGVKRRKVDAAAAVGAVSWSPGDGGSGVLTATDQAVQQDPSAERKRKQKEEDAKRYRAGMAAARVVELEELAGQGRLTGEQVAELAELRPKVAQHRQRQREADAEYRRTGKAAAARVVELEALKEQGPLTVEQAVELAELRPKAQQKQKQKEKDAKRHRATMAAAARVVELEALKERGPLTDEQEVELAELRSTVAGRGRKKKALGVTETGVGGPVVGRGARPEGVSGWTKADQDDVDVWSADIDLGGWHVRAVADVGGVQVPQGAADAGVMLGEGAYGEFVADELLAFLGQDADDDAAGADGAGSVVGGFDFAGFLSDYHDWEGSVGLFGGEGPDGLSFGEPFPADAVWPDAVESGVWGVASSVAGGESVGSGYRFLSGVNQANYGSGDERFRVNCLEAVVALFNSLKFGRQFVAGPAVVDRDPGRLEAAFGVTARRVGGVAGAERYVRSGQVGVAVPVIYQRADGSAHVIAAVHAGDGDGVDLLDPQKGEVAEAADVLAATGMWVIPVPGMEVDGEVVLPPSGSWLPGQDGGSGLPAVVTGPKRRRGVSGPVAGGAGASAGSSRGEAGESSRGVKRRKVDASAAAGAASGSPGDGGSEVRTPTEQAAQQDPSAERKRKAKEYSAKQYQARKAAAARVAVLEALKKQGPLTEEQETELAELQPKAQQWQKKKDTAAAQSRAKKVAGARVAELEALKEQGPLTEEQDAELAELQTKAAQQRQKQKERDAKYHQARKATAARIAELEALAGQGPLTVEQEAELAELQTKAAQQKQKHNESAAKYRRAGMAAAARVAVLEELKEQWRLTEEQAAELAELQPKAQQWRKKKEEKADWYRAGMAAAARVAELEGLEGLTGEQGVELAELRPKAQLWQKRKERFADRYWAMKAAAARVAVLEGLKEQGRLTGEQESELAELRPKAQQWQKRKEENAKYRKVRMAAAARVAELEELKEQGPLTVEQEAELAELQTKAAQQKQKHNESAAKYRRAGMAAAARVAVLEELKEQGRLTEEQEAELAALRLKVAGRGRKKKAPDVTETGVSGAPLVGRGAGPEGVSGWTGADQDDLDVWSADVDLGAWLDQAVADLGGVQVSQGAADAGVMLGEGAYGEFVADELPAFLGQDPGDDAAGVGSVAGGFDFAGFLSDYIEGEGSGGLFGGEGPDGLSFGEPFPADAVWPAAGDVVGVGVWGVASSVAGGESVGSGYRFLSGVNQANYGSGDERFRVNCLEAVVALFNSLKFGRQFVAGPAVVDRDPGRLEAAFGVTARRVGGVAGAERYVRSGQVGVAVPVIYQRADGSAHVIAAVHAGDGDGVDLLDPQKGEVAEAADVLAATGMWVIPVPGMEVDGEVVLPPSGSWLPGQDGGSGLPAVVTGPKRRRGVSGPVAGGAGASAGSSRGEAGESSRGVKRRKVDASAAAGAASGSPGDGGSEVRTPTEQAAQQDPSAERKRKAKEYSAKQYQARKAAAARVAVLEALKKQGPLAEEQETELAELQPKAQQWQKKKDTAAAQSRAKKVAGARVAELEALKEQGPLTEEQDAELAELQTKAAQQRQKQKERDAKYRQARKATAARIAELEALAGQGPLTVEQEAELAELQPKAKQWQKKKDTAAARSREGKAAADRVAVLEALAERGPLTVEQEAELAELRPKAQQKQKEKERVAKYHRAGMAAAARVAELEALAGQGRLTVEQEAELAELQPKAQQKQKLKEYHAERHQVRKAAAARVVELEALAERGPLTAEQGVELAELQPKAQQWWKEKERLANRYPVGRAAAARVAELEGLEELTDAQEMELAELRPKAQQRQKHNESVADRYWAGKVAAARVAELEALKEQGPLTEEQEAELAELLPKAQQKAQQKQKRKERDAERSRAGRAAAARVVELEALKERGPLTVEQEEELAELQPKAQQWQKRKERDADRYQAGRAAADRVAVLEVLKEQGPLTVEQEAELAELQTKAAQQKQKHNESAAKYRRAGMAAAARVAVLEELKEQGRLTEEQAAELAELQPKAQQWRKKKEEKADWYRAGRAAAARVAELEGLEGLTGEQGVELAELRSTVAGRGRKKKDRDVTGTGVGGPVIGRGVGPDEMSAPEGMSGWTGADQVDWDVWSADVDLDAWLDRAVADLGGVQVPQGAADAGVMLGEGAYGEFVANELLAFLGQDADDDAAGADGAGSVAGGFDFAGFLSDYSDGEGSGGLFGGEGPDGLFFGEPFPEDAV</sequence>
<dbReference type="PANTHER" id="PTHR18916">
    <property type="entry name" value="DYNACTIN 1-RELATED MICROTUBULE-BINDING"/>
    <property type="match status" value="1"/>
</dbReference>
<feature type="region of interest" description="Disordered" evidence="4">
    <location>
        <begin position="2615"/>
        <end position="2635"/>
    </location>
</feature>
<feature type="transmembrane region" description="Helical" evidence="5">
    <location>
        <begin position="132"/>
        <end position="150"/>
    </location>
</feature>
<feature type="compositionally biased region" description="Polar residues" evidence="4">
    <location>
        <begin position="1048"/>
        <end position="1059"/>
    </location>
</feature>
<feature type="region of interest" description="Disordered" evidence="4">
    <location>
        <begin position="2912"/>
        <end position="2934"/>
    </location>
</feature>
<feature type="region of interest" description="Disordered" evidence="4">
    <location>
        <begin position="2502"/>
        <end position="2536"/>
    </location>
</feature>
<feature type="compositionally biased region" description="Low complexity" evidence="4">
    <location>
        <begin position="2409"/>
        <end position="2421"/>
    </location>
</feature>
<evidence type="ECO:0000256" key="5">
    <source>
        <dbReference type="SAM" id="Phobius"/>
    </source>
</evidence>
<feature type="compositionally biased region" description="Polar residues" evidence="4">
    <location>
        <begin position="398"/>
        <end position="416"/>
    </location>
</feature>
<feature type="compositionally biased region" description="Polar residues" evidence="4">
    <location>
        <begin position="1621"/>
        <end position="1632"/>
    </location>
</feature>
<feature type="compositionally biased region" description="Low complexity" evidence="4">
    <location>
        <begin position="993"/>
        <end position="1006"/>
    </location>
</feature>
<feature type="region of interest" description="Disordered" evidence="4">
    <location>
        <begin position="1669"/>
        <end position="1694"/>
    </location>
</feature>
<feature type="region of interest" description="Disordered" evidence="4">
    <location>
        <begin position="2371"/>
        <end position="2474"/>
    </location>
</feature>
<feature type="region of interest" description="Disordered" evidence="4">
    <location>
        <begin position="2561"/>
        <end position="2580"/>
    </location>
</feature>
<feature type="compositionally biased region" description="Basic and acidic residues" evidence="4">
    <location>
        <begin position="448"/>
        <end position="457"/>
    </location>
</feature>
<dbReference type="PANTHER" id="PTHR18916:SF85">
    <property type="entry name" value="TUBULIN-FOLDING COFACTOR B"/>
    <property type="match status" value="1"/>
</dbReference>
<organism evidence="6 7">
    <name type="scientific">Saccharopolyspora spinosa</name>
    <dbReference type="NCBI Taxonomy" id="60894"/>
    <lineage>
        <taxon>Bacteria</taxon>
        <taxon>Bacillati</taxon>
        <taxon>Actinomycetota</taxon>
        <taxon>Actinomycetes</taxon>
        <taxon>Pseudonocardiales</taxon>
        <taxon>Pseudonocardiaceae</taxon>
        <taxon>Saccharopolyspora</taxon>
    </lineage>
</organism>
<dbReference type="RefSeq" id="WP_238935585.1">
    <property type="nucleotide sequence ID" value="NZ_CP061007.1"/>
</dbReference>
<dbReference type="GO" id="GO:0035371">
    <property type="term" value="C:microtubule plus-end"/>
    <property type="evidence" value="ECO:0007669"/>
    <property type="project" value="TreeGrafter"/>
</dbReference>
<name>A0A2N3Y8I0_SACSN</name>
<evidence type="ECO:0008006" key="8">
    <source>
        <dbReference type="Google" id="ProtNLM"/>
    </source>
</evidence>
<feature type="region of interest" description="Disordered" evidence="4">
    <location>
        <begin position="2049"/>
        <end position="2074"/>
    </location>
</feature>
<feature type="coiled-coil region" evidence="3">
    <location>
        <begin position="1976"/>
        <end position="2041"/>
    </location>
</feature>